<dbReference type="AlphaFoldDB" id="A0A7D6E260"/>
<dbReference type="SMART" id="SM00342">
    <property type="entry name" value="HTH_ARAC"/>
    <property type="match status" value="1"/>
</dbReference>
<accession>A0A7D6E260</accession>
<dbReference type="GO" id="GO:0043565">
    <property type="term" value="F:sequence-specific DNA binding"/>
    <property type="evidence" value="ECO:0007669"/>
    <property type="project" value="InterPro"/>
</dbReference>
<dbReference type="Pfam" id="PF12833">
    <property type="entry name" value="HTH_18"/>
    <property type="match status" value="1"/>
</dbReference>
<protein>
    <submittedName>
        <fullName evidence="5">Helix-turn-helix transcriptional regulator</fullName>
    </submittedName>
</protein>
<evidence type="ECO:0000313" key="5">
    <source>
        <dbReference type="EMBL" id="QLL09170.1"/>
    </source>
</evidence>
<proteinExistence type="predicted"/>
<keyword evidence="3" id="KW-0804">Transcription</keyword>
<evidence type="ECO:0000259" key="4">
    <source>
        <dbReference type="PROSITE" id="PS01124"/>
    </source>
</evidence>
<dbReference type="SUPFAM" id="SSF46689">
    <property type="entry name" value="Homeodomain-like"/>
    <property type="match status" value="1"/>
</dbReference>
<dbReference type="RefSeq" id="WP_180917754.1">
    <property type="nucleotide sequence ID" value="NZ_CP059165.1"/>
</dbReference>
<reference evidence="6" key="3">
    <citation type="submission" date="2023-07" db="EMBL/GenBank/DDBJ databases">
        <title>Description of Mycobacterium gordonae subsp. intergordonae subsp.nov. and Mycobacterium gordonae subsp. gordonae subsp. nov.</title>
        <authorList>
            <person name="Huang H."/>
        </authorList>
    </citation>
    <scope>NUCLEOTIDE SEQUENCE [LARGE SCALE GENOMIC DNA]</scope>
    <source>
        <strain evidence="6">24</strain>
    </source>
</reference>
<dbReference type="InterPro" id="IPR046532">
    <property type="entry name" value="DUF6597"/>
</dbReference>
<dbReference type="Proteomes" id="UP000510682">
    <property type="component" value="Chromosome"/>
</dbReference>
<dbReference type="Pfam" id="PF20240">
    <property type="entry name" value="DUF6597"/>
    <property type="match status" value="1"/>
</dbReference>
<keyword evidence="6" id="KW-1185">Reference proteome</keyword>
<dbReference type="EMBL" id="CP059165">
    <property type="protein sequence ID" value="QLL09170.1"/>
    <property type="molecule type" value="Genomic_DNA"/>
</dbReference>
<dbReference type="InterPro" id="IPR050204">
    <property type="entry name" value="AraC_XylS_family_regulators"/>
</dbReference>
<dbReference type="InterPro" id="IPR018060">
    <property type="entry name" value="HTH_AraC"/>
</dbReference>
<dbReference type="Gene3D" id="1.10.10.60">
    <property type="entry name" value="Homeodomain-like"/>
    <property type="match status" value="1"/>
</dbReference>
<evidence type="ECO:0000256" key="2">
    <source>
        <dbReference type="ARBA" id="ARBA00023125"/>
    </source>
</evidence>
<dbReference type="GO" id="GO:0003700">
    <property type="term" value="F:DNA-binding transcription factor activity"/>
    <property type="evidence" value="ECO:0007669"/>
    <property type="project" value="InterPro"/>
</dbReference>
<evidence type="ECO:0000256" key="1">
    <source>
        <dbReference type="ARBA" id="ARBA00023015"/>
    </source>
</evidence>
<dbReference type="PANTHER" id="PTHR46796">
    <property type="entry name" value="HTH-TYPE TRANSCRIPTIONAL ACTIVATOR RHAS-RELATED"/>
    <property type="match status" value="1"/>
</dbReference>
<evidence type="ECO:0000313" key="6">
    <source>
        <dbReference type="Proteomes" id="UP000510682"/>
    </source>
</evidence>
<dbReference type="PROSITE" id="PS01124">
    <property type="entry name" value="HTH_ARAC_FAMILY_2"/>
    <property type="match status" value="1"/>
</dbReference>
<dbReference type="InterPro" id="IPR009057">
    <property type="entry name" value="Homeodomain-like_sf"/>
</dbReference>
<organism evidence="5 6">
    <name type="scientific">Mycobacterium vicinigordonae</name>
    <dbReference type="NCBI Taxonomy" id="1719132"/>
    <lineage>
        <taxon>Bacteria</taxon>
        <taxon>Bacillati</taxon>
        <taxon>Actinomycetota</taxon>
        <taxon>Actinomycetes</taxon>
        <taxon>Mycobacteriales</taxon>
        <taxon>Mycobacteriaceae</taxon>
        <taxon>Mycobacterium</taxon>
    </lineage>
</organism>
<keyword evidence="2" id="KW-0238">DNA-binding</keyword>
<gene>
    <name evidence="5" type="ORF">H0P51_09975</name>
</gene>
<name>A0A7D6E260_9MYCO</name>
<reference evidence="5 6" key="2">
    <citation type="submission" date="2020-07" db="EMBL/GenBank/DDBJ databases">
        <authorList>
            <person name="Yu X."/>
        </authorList>
    </citation>
    <scope>NUCLEOTIDE SEQUENCE [LARGE SCALE GENOMIC DNA]</scope>
    <source>
        <strain evidence="6">24</strain>
    </source>
</reference>
<dbReference type="KEGG" id="mgor:H0P51_09975"/>
<dbReference type="PANTHER" id="PTHR46796:SF15">
    <property type="entry name" value="BLL1074 PROTEIN"/>
    <property type="match status" value="1"/>
</dbReference>
<keyword evidence="1" id="KW-0805">Transcription regulation</keyword>
<feature type="domain" description="HTH araC/xylS-type" evidence="4">
    <location>
        <begin position="160"/>
        <end position="258"/>
    </location>
</feature>
<reference evidence="6" key="1">
    <citation type="submission" date="2020-07" db="EMBL/GenBank/DDBJ databases">
        <title>Description of Mycobacterium gordonae subsp. intergordonae subsp.nov. and Mycobacterium gordonae subsp. gordonae subsp. nov.</title>
        <authorList>
            <person name="Yu X."/>
        </authorList>
    </citation>
    <scope>NUCLEOTIDE SEQUENCE [LARGE SCALE GENOMIC DNA]</scope>
    <source>
        <strain evidence="6">24</strain>
    </source>
</reference>
<evidence type="ECO:0000256" key="3">
    <source>
        <dbReference type="ARBA" id="ARBA00023163"/>
    </source>
</evidence>
<sequence length="269" mass="29349">MHPTGPRLYRPRPPLADHVEYFGIWQHHTATHDSRALPRGAATVIIDLGGQANTGLFAADGRTPLPAPAAFLIGAGVRSYVTRIGPAQSTMTIHFRPAGALAFADYAASDFEDRCVGLSELWGSAADRLHERLVLAGSASARVALLEKFLLGRLRERRTPELAAVLRDAEVHPSMRVSGACQSMGLSPKRFNALFRAEVGMSPKAYLRVRRLQAALRALNTPTRGAAIAADLGYFDQAHFVREFQEFAAITPTQYTRRRSPMIGHITLG</sequence>